<dbReference type="GeneID" id="103721236"/>
<gene>
    <name evidence="7" type="primary">LOC103721236</name>
</gene>
<evidence type="ECO:0000256" key="5">
    <source>
        <dbReference type="RuleBase" id="RU000416"/>
    </source>
</evidence>
<evidence type="ECO:0000313" key="6">
    <source>
        <dbReference type="Proteomes" id="UP000228380"/>
    </source>
</evidence>
<keyword evidence="1 4" id="KW-0489">Methyltransferase</keyword>
<dbReference type="OrthoDB" id="414133at2759"/>
<proteinExistence type="inferred from homology"/>
<dbReference type="Gene3D" id="3.90.120.10">
    <property type="entry name" value="DNA Methylase, subunit A, domain 2"/>
    <property type="match status" value="1"/>
</dbReference>
<accession>A0A8B7CZ55</accession>
<dbReference type="Proteomes" id="UP000228380">
    <property type="component" value="Chromosome 11"/>
</dbReference>
<keyword evidence="6" id="KW-1185">Reference proteome</keyword>
<sequence>MEESWRILEFYSGIGGMRYSLMRAGIRGVVVEAFDINDKANDVYEHNFGHRPFQGNIQTLTAIDLDKYGAHAWLLSPPCQPYTRQGLQKGSADARAVSFIKILELIPHMLHPPLLLFMENVVGFETSNTHKQMIKVLTRVGFVTQEYILSPLQFKVPYSRPRYFCLAKRKPLSFQHPSCNNQLLRTPPSHLTSSSTIPKDRHHFSDGQEEFGISCEPIRNFLEAQTSYNPQPEYAGVSFCLKCNVCPANCEKNTDDALVNSGAPQDIENTNIRTGNIVEEVEGAKEDKIALDKYAVPISSIERWGNAMDIVYPDSKRCCCFTKSYYRYVKGTGSLLATSESINSKPAKKLEISSLKELCLRFFTPREVANLHSFPADFHFPPHIGLRQQYALLGNSLSVAVVAPLLQYLFTEPT</sequence>
<dbReference type="Gene3D" id="3.40.50.150">
    <property type="entry name" value="Vaccinia Virus protein VP39"/>
    <property type="match status" value="1"/>
</dbReference>
<dbReference type="GO" id="GO:0005634">
    <property type="term" value="C:nucleus"/>
    <property type="evidence" value="ECO:0007669"/>
    <property type="project" value="TreeGrafter"/>
</dbReference>
<protein>
    <submittedName>
        <fullName evidence="7">tRNA (Cytosine(38)-C(5))-methyltransferase 2 isoform X1</fullName>
    </submittedName>
</protein>
<dbReference type="PRINTS" id="PR00105">
    <property type="entry name" value="C5METTRFRASE"/>
</dbReference>
<dbReference type="GO" id="GO:0032259">
    <property type="term" value="P:methylation"/>
    <property type="evidence" value="ECO:0007669"/>
    <property type="project" value="UniProtKB-KW"/>
</dbReference>
<dbReference type="PANTHER" id="PTHR46098">
    <property type="entry name" value="TRNA (CYTOSINE(38)-C(5))-METHYLTRANSFERASE"/>
    <property type="match status" value="1"/>
</dbReference>
<dbReference type="GO" id="GO:0008168">
    <property type="term" value="F:methyltransferase activity"/>
    <property type="evidence" value="ECO:0007669"/>
    <property type="project" value="UniProtKB-KW"/>
</dbReference>
<reference evidence="6" key="1">
    <citation type="journal article" date="2019" name="Nat. Commun.">
        <title>Genome-wide association mapping of date palm fruit traits.</title>
        <authorList>
            <person name="Hazzouri K.M."/>
            <person name="Gros-Balthazard M."/>
            <person name="Flowers J.M."/>
            <person name="Copetti D."/>
            <person name="Lemansour A."/>
            <person name="Lebrun M."/>
            <person name="Masmoudi K."/>
            <person name="Ferrand S."/>
            <person name="Dhar M.I."/>
            <person name="Fresquez Z.A."/>
            <person name="Rosas U."/>
            <person name="Zhang J."/>
            <person name="Talag J."/>
            <person name="Lee S."/>
            <person name="Kudrna D."/>
            <person name="Powell R.F."/>
            <person name="Leitch I.J."/>
            <person name="Krueger R.R."/>
            <person name="Wing R.A."/>
            <person name="Amiri K.M.A."/>
            <person name="Purugganan M.D."/>
        </authorList>
    </citation>
    <scope>NUCLEOTIDE SEQUENCE [LARGE SCALE GENOMIC DNA]</scope>
    <source>
        <strain evidence="6">cv. Khalas</strain>
    </source>
</reference>
<dbReference type="PANTHER" id="PTHR46098:SF1">
    <property type="entry name" value="TRNA (CYTOSINE(38)-C(5))-METHYLTRANSFERASE"/>
    <property type="match status" value="1"/>
</dbReference>
<dbReference type="SUPFAM" id="SSF53335">
    <property type="entry name" value="S-adenosyl-L-methionine-dependent methyltransferases"/>
    <property type="match status" value="1"/>
</dbReference>
<dbReference type="InterPro" id="IPR029063">
    <property type="entry name" value="SAM-dependent_MTases_sf"/>
</dbReference>
<dbReference type="InterPro" id="IPR050750">
    <property type="entry name" value="C5-MTase"/>
</dbReference>
<evidence type="ECO:0000256" key="1">
    <source>
        <dbReference type="ARBA" id="ARBA00022603"/>
    </source>
</evidence>
<dbReference type="KEGG" id="pda:103721236"/>
<reference evidence="7" key="2">
    <citation type="submission" date="2025-08" db="UniProtKB">
        <authorList>
            <consortium name="RefSeq"/>
        </authorList>
    </citation>
    <scope>IDENTIFICATION</scope>
    <source>
        <tissue evidence="7">Young leaves</tissue>
    </source>
</reference>
<evidence type="ECO:0000256" key="3">
    <source>
        <dbReference type="ARBA" id="ARBA00022691"/>
    </source>
</evidence>
<evidence type="ECO:0000256" key="2">
    <source>
        <dbReference type="ARBA" id="ARBA00022679"/>
    </source>
</evidence>
<dbReference type="InterPro" id="IPR001525">
    <property type="entry name" value="C5_MeTfrase"/>
</dbReference>
<name>A0A8B7CZ55_PHODC</name>
<evidence type="ECO:0000313" key="7">
    <source>
        <dbReference type="RefSeq" id="XP_008809581.2"/>
    </source>
</evidence>
<comment type="similarity">
    <text evidence="4 5">Belongs to the class I-like SAM-binding methyltransferase superfamily. C5-methyltransferase family.</text>
</comment>
<feature type="active site" evidence="4">
    <location>
        <position position="79"/>
    </location>
</feature>
<organism evidence="6 7">
    <name type="scientific">Phoenix dactylifera</name>
    <name type="common">Date palm</name>
    <dbReference type="NCBI Taxonomy" id="42345"/>
    <lineage>
        <taxon>Eukaryota</taxon>
        <taxon>Viridiplantae</taxon>
        <taxon>Streptophyta</taxon>
        <taxon>Embryophyta</taxon>
        <taxon>Tracheophyta</taxon>
        <taxon>Spermatophyta</taxon>
        <taxon>Magnoliopsida</taxon>
        <taxon>Liliopsida</taxon>
        <taxon>Arecaceae</taxon>
        <taxon>Coryphoideae</taxon>
        <taxon>Phoeniceae</taxon>
        <taxon>Phoenix</taxon>
    </lineage>
</organism>
<dbReference type="NCBIfam" id="TIGR00675">
    <property type="entry name" value="dcm"/>
    <property type="match status" value="1"/>
</dbReference>
<dbReference type="RefSeq" id="XP_008809581.2">
    <property type="nucleotide sequence ID" value="XM_008811359.4"/>
</dbReference>
<dbReference type="Pfam" id="PF00145">
    <property type="entry name" value="DNA_methylase"/>
    <property type="match status" value="1"/>
</dbReference>
<keyword evidence="3 4" id="KW-0949">S-adenosyl-L-methionine</keyword>
<keyword evidence="2 4" id="KW-0808">Transferase</keyword>
<dbReference type="PROSITE" id="PS51679">
    <property type="entry name" value="SAM_MT_C5"/>
    <property type="match status" value="1"/>
</dbReference>
<evidence type="ECO:0000256" key="4">
    <source>
        <dbReference type="PROSITE-ProRule" id="PRU01016"/>
    </source>
</evidence>
<dbReference type="AlphaFoldDB" id="A0A8B7CZ55"/>